<reference evidence="2" key="1">
    <citation type="submission" date="2022-12" db="EMBL/GenBank/DDBJ databases">
        <title>Draft genome assemblies for two species of Escallonia (Escalloniales).</title>
        <authorList>
            <person name="Chanderbali A."/>
            <person name="Dervinis C."/>
            <person name="Anghel I."/>
            <person name="Soltis D."/>
            <person name="Soltis P."/>
            <person name="Zapata F."/>
        </authorList>
    </citation>
    <scope>NUCLEOTIDE SEQUENCE</scope>
    <source>
        <strain evidence="2">UCBG64.0493</strain>
        <tissue evidence="2">Leaf</tissue>
    </source>
</reference>
<accession>A0AA88VBA6</accession>
<dbReference type="Proteomes" id="UP001188597">
    <property type="component" value="Unassembled WGS sequence"/>
</dbReference>
<name>A0AA88VBA6_9ASTE</name>
<sequence>MGSLLDLLGAHSSISLSSPSTKSSSRSRPGRFDRNGGGCRESSSVNSSSARLLDLMSSEPGSVPCSTNSRIERASSYRACFIRQRPRLQALLASGSIIWAFRTWELGYLVQVDEDVIKGFLGLFGAKAPERLDRFNGLLSSVQLLHHHRHVLKCTIYSIACIYGLPK</sequence>
<gene>
    <name evidence="2" type="ORF">RJ639_019034</name>
</gene>
<evidence type="ECO:0000256" key="1">
    <source>
        <dbReference type="SAM" id="MobiDB-lite"/>
    </source>
</evidence>
<evidence type="ECO:0000313" key="2">
    <source>
        <dbReference type="EMBL" id="KAK3003909.1"/>
    </source>
</evidence>
<proteinExistence type="predicted"/>
<dbReference type="EMBL" id="JAVXUP010002342">
    <property type="protein sequence ID" value="KAK3003909.1"/>
    <property type="molecule type" value="Genomic_DNA"/>
</dbReference>
<dbReference type="AlphaFoldDB" id="A0AA88VBA6"/>
<feature type="region of interest" description="Disordered" evidence="1">
    <location>
        <begin position="14"/>
        <end position="45"/>
    </location>
</feature>
<keyword evidence="3" id="KW-1185">Reference proteome</keyword>
<evidence type="ECO:0000313" key="3">
    <source>
        <dbReference type="Proteomes" id="UP001188597"/>
    </source>
</evidence>
<organism evidence="2 3">
    <name type="scientific">Escallonia herrerae</name>
    <dbReference type="NCBI Taxonomy" id="1293975"/>
    <lineage>
        <taxon>Eukaryota</taxon>
        <taxon>Viridiplantae</taxon>
        <taxon>Streptophyta</taxon>
        <taxon>Embryophyta</taxon>
        <taxon>Tracheophyta</taxon>
        <taxon>Spermatophyta</taxon>
        <taxon>Magnoliopsida</taxon>
        <taxon>eudicotyledons</taxon>
        <taxon>Gunneridae</taxon>
        <taxon>Pentapetalae</taxon>
        <taxon>asterids</taxon>
        <taxon>campanulids</taxon>
        <taxon>Escalloniales</taxon>
        <taxon>Escalloniaceae</taxon>
        <taxon>Escallonia</taxon>
    </lineage>
</organism>
<feature type="compositionally biased region" description="Low complexity" evidence="1">
    <location>
        <begin position="14"/>
        <end position="27"/>
    </location>
</feature>
<protein>
    <submittedName>
        <fullName evidence="2">Uncharacterized protein</fullName>
    </submittedName>
</protein>
<comment type="caution">
    <text evidence="2">The sequence shown here is derived from an EMBL/GenBank/DDBJ whole genome shotgun (WGS) entry which is preliminary data.</text>
</comment>